<evidence type="ECO:0000256" key="5">
    <source>
        <dbReference type="ARBA" id="ARBA00022679"/>
    </source>
</evidence>
<name>A0A9E7PPD1_9EURY</name>
<comment type="caution">
    <text evidence="7">Lacks conserved residue(s) required for the propagation of feature annotation.</text>
</comment>
<organism evidence="9 10">
    <name type="scientific">Methanoplanus endosymbiosus</name>
    <dbReference type="NCBI Taxonomy" id="33865"/>
    <lineage>
        <taxon>Archaea</taxon>
        <taxon>Methanobacteriati</taxon>
        <taxon>Methanobacteriota</taxon>
        <taxon>Stenosarchaea group</taxon>
        <taxon>Methanomicrobia</taxon>
        <taxon>Methanomicrobiales</taxon>
        <taxon>Methanomicrobiaceae</taxon>
        <taxon>Methanoplanus</taxon>
    </lineage>
</organism>
<dbReference type="GeneID" id="74307479"/>
<dbReference type="EMBL" id="CP096115">
    <property type="protein sequence ID" value="UUX91177.1"/>
    <property type="molecule type" value="Genomic_DNA"/>
</dbReference>
<keyword evidence="6 7" id="KW-0949">S-adenosyl-L-methionine</keyword>
<comment type="subcellular location">
    <subcellularLocation>
        <location evidence="7">Cytoplasm</location>
    </subcellularLocation>
</comment>
<proteinExistence type="inferred from homology"/>
<sequence length="164" mass="18448">MTMPLFAWRDNSCDPKVCSVKKLQRAGLIRVFPAMKKIPKSTIVLDPTAEQAISPADRIAPSLTVLDCSWEVLNTSELEGWKRRRALPFLVAANPGHFGRPFMLNSVEALAAALYILGEKDQAETILAKFGWGLRFLEVNKEPLDEYAQAKDSSEIIKIQSYYY</sequence>
<evidence type="ECO:0000313" key="9">
    <source>
        <dbReference type="EMBL" id="UUX91177.1"/>
    </source>
</evidence>
<comment type="function">
    <text evidence="7">Aminocarboxypropyltransferase that catalyzes the aminocarboxypropyl transfer on pseudouridine corresponding to position 914 in M.jannaschii 16S rRNA. It constitutes the last step in biosynthesis of the hypermodified N1-methyl-N3-(3-amino-3-carboxypropyl) pseudouridine (m1acp3-Psi).</text>
</comment>
<evidence type="ECO:0000256" key="2">
    <source>
        <dbReference type="ARBA" id="ARBA00022490"/>
    </source>
</evidence>
<protein>
    <recommendedName>
        <fullName evidence="1 7">16S rRNA aminocarboxypropyltransferase</fullName>
        <ecNumber evidence="7">2.5.1.157</ecNumber>
    </recommendedName>
</protein>
<dbReference type="InterPro" id="IPR022968">
    <property type="entry name" value="Tsr3-like"/>
</dbReference>
<keyword evidence="4 7" id="KW-0698">rRNA processing</keyword>
<evidence type="ECO:0000256" key="6">
    <source>
        <dbReference type="ARBA" id="ARBA00022691"/>
    </source>
</evidence>
<dbReference type="PANTHER" id="PTHR20426">
    <property type="entry name" value="RIBOSOME BIOGENESIS PROTEIN TSR3 HOMOLOG"/>
    <property type="match status" value="1"/>
</dbReference>
<evidence type="ECO:0000256" key="7">
    <source>
        <dbReference type="HAMAP-Rule" id="MF_01116"/>
    </source>
</evidence>
<gene>
    <name evidence="9" type="ORF">L6E24_07225</name>
</gene>
<dbReference type="Proteomes" id="UP001060368">
    <property type="component" value="Chromosome"/>
</dbReference>
<dbReference type="GO" id="GO:0000455">
    <property type="term" value="P:enzyme-directed rRNA pseudouridine synthesis"/>
    <property type="evidence" value="ECO:0007669"/>
    <property type="project" value="UniProtKB-UniRule"/>
</dbReference>
<keyword evidence="5 7" id="KW-0808">Transferase</keyword>
<evidence type="ECO:0000256" key="3">
    <source>
        <dbReference type="ARBA" id="ARBA00022517"/>
    </source>
</evidence>
<evidence type="ECO:0000256" key="4">
    <source>
        <dbReference type="ARBA" id="ARBA00022552"/>
    </source>
</evidence>
<feature type="domain" description="16S/18S rRNA aminocarboxypropyltransferase Tsr3 C-terminal" evidence="8">
    <location>
        <begin position="43"/>
        <end position="163"/>
    </location>
</feature>
<dbReference type="HAMAP" id="MF_01116">
    <property type="entry name" value="TSR3"/>
    <property type="match status" value="1"/>
</dbReference>
<reference evidence="9" key="1">
    <citation type="submission" date="2022-04" db="EMBL/GenBank/DDBJ databases">
        <title>Complete genome of Methanoplanus endosymbiosus DSM 3599.</title>
        <authorList>
            <person name="Chen S.-C."/>
            <person name="You Y.-T."/>
            <person name="Zhou Y.-Z."/>
            <person name="Lai M.-C."/>
        </authorList>
    </citation>
    <scope>NUCLEOTIDE SEQUENCE</scope>
    <source>
        <strain evidence="9">DSM 3599</strain>
    </source>
</reference>
<dbReference type="InterPro" id="IPR007177">
    <property type="entry name" value="Tsr3_C"/>
</dbReference>
<comment type="similarity">
    <text evidence="7">Belongs to the TDD superfamily. TSR3 family.</text>
</comment>
<comment type="catalytic activity">
    <reaction evidence="7">
        <text>an N(1)-methylpseudouridine in rRNA + S-adenosyl-L-methionine = N(1)-methyl-N(3)-[(3S)-3-amino-3-carboxypropyl]pseudouridine in rRNA + S-methyl-5'-thioadenosine + H(+)</text>
        <dbReference type="Rhea" id="RHEA:63296"/>
        <dbReference type="Rhea" id="RHEA-COMP:11634"/>
        <dbReference type="Rhea" id="RHEA-COMP:16310"/>
        <dbReference type="ChEBI" id="CHEBI:15378"/>
        <dbReference type="ChEBI" id="CHEBI:17509"/>
        <dbReference type="ChEBI" id="CHEBI:59789"/>
        <dbReference type="ChEBI" id="CHEBI:74890"/>
        <dbReference type="ChEBI" id="CHEBI:146234"/>
        <dbReference type="EC" id="2.5.1.157"/>
    </reaction>
</comment>
<dbReference type="GO" id="GO:0106388">
    <property type="term" value="F:rRNA small subunit aminocarboxypropyltransferase activity"/>
    <property type="evidence" value="ECO:0007669"/>
    <property type="project" value="UniProtKB-EC"/>
</dbReference>
<dbReference type="Pfam" id="PF04034">
    <property type="entry name" value="Ribo_biogen_C"/>
    <property type="match status" value="1"/>
</dbReference>
<dbReference type="GO" id="GO:1904047">
    <property type="term" value="F:S-adenosyl-L-methionine binding"/>
    <property type="evidence" value="ECO:0007669"/>
    <property type="project" value="UniProtKB-UniRule"/>
</dbReference>
<keyword evidence="10" id="KW-1185">Reference proteome</keyword>
<feature type="binding site" evidence="7">
    <location>
        <position position="19"/>
    </location>
    <ligand>
        <name>S-adenosyl-L-methionine</name>
        <dbReference type="ChEBI" id="CHEBI:59789"/>
    </ligand>
</feature>
<keyword evidence="2 7" id="KW-0963">Cytoplasm</keyword>
<feature type="binding site" evidence="7">
    <location>
        <position position="106"/>
    </location>
    <ligand>
        <name>S-adenosyl-L-methionine</name>
        <dbReference type="ChEBI" id="CHEBI:59789"/>
    </ligand>
</feature>
<evidence type="ECO:0000256" key="1">
    <source>
        <dbReference type="ARBA" id="ARBA00014114"/>
    </source>
</evidence>
<dbReference type="AlphaFoldDB" id="A0A9E7PPD1"/>
<dbReference type="RefSeq" id="WP_257741329.1">
    <property type="nucleotide sequence ID" value="NZ_CP096115.1"/>
</dbReference>
<evidence type="ECO:0000313" key="10">
    <source>
        <dbReference type="Proteomes" id="UP001060368"/>
    </source>
</evidence>
<feature type="binding site" evidence="7">
    <location>
        <position position="66"/>
    </location>
    <ligand>
        <name>S-adenosyl-L-methionine</name>
        <dbReference type="ChEBI" id="CHEBI:59789"/>
    </ligand>
</feature>
<evidence type="ECO:0000259" key="8">
    <source>
        <dbReference type="Pfam" id="PF04034"/>
    </source>
</evidence>
<feature type="binding site" evidence="7">
    <location>
        <position position="87"/>
    </location>
    <ligand>
        <name>S-adenosyl-L-methionine</name>
        <dbReference type="ChEBI" id="CHEBI:59789"/>
    </ligand>
</feature>
<dbReference type="GO" id="GO:0005737">
    <property type="term" value="C:cytoplasm"/>
    <property type="evidence" value="ECO:0007669"/>
    <property type="project" value="UniProtKB-SubCell"/>
</dbReference>
<dbReference type="KEGG" id="mend:L6E24_07225"/>
<dbReference type="EC" id="2.5.1.157" evidence="7"/>
<dbReference type="PANTHER" id="PTHR20426:SF0">
    <property type="entry name" value="18S RRNA AMINOCARBOXYPROPYLTRANSFERASE"/>
    <property type="match status" value="1"/>
</dbReference>
<accession>A0A9E7PPD1</accession>
<dbReference type="NCBIfam" id="NF002621">
    <property type="entry name" value="PRK02287.1"/>
    <property type="match status" value="1"/>
</dbReference>
<keyword evidence="3 7" id="KW-0690">Ribosome biogenesis</keyword>